<evidence type="ECO:0000313" key="3">
    <source>
        <dbReference type="Proteomes" id="UP000460561"/>
    </source>
</evidence>
<comment type="caution">
    <text evidence="2">The sequence shown here is derived from an EMBL/GenBank/DDBJ whole genome shotgun (WGS) entry which is preliminary data.</text>
</comment>
<organism evidence="2 3">
    <name type="scientific">Altericroceibacterium indicum</name>
    <dbReference type="NCBI Taxonomy" id="374177"/>
    <lineage>
        <taxon>Bacteria</taxon>
        <taxon>Pseudomonadati</taxon>
        <taxon>Pseudomonadota</taxon>
        <taxon>Alphaproteobacteria</taxon>
        <taxon>Sphingomonadales</taxon>
        <taxon>Erythrobacteraceae</taxon>
        <taxon>Altericroceibacterium</taxon>
    </lineage>
</organism>
<keyword evidence="1" id="KW-1133">Transmembrane helix</keyword>
<protein>
    <submittedName>
        <fullName evidence="2">Uncharacterized protein</fullName>
    </submittedName>
</protein>
<dbReference type="EMBL" id="WTYQ01000002">
    <property type="protein sequence ID" value="MXP25558.1"/>
    <property type="molecule type" value="Genomic_DNA"/>
</dbReference>
<keyword evidence="3" id="KW-1185">Reference proteome</keyword>
<feature type="transmembrane region" description="Helical" evidence="1">
    <location>
        <begin position="6"/>
        <end position="26"/>
    </location>
</feature>
<reference evidence="2 3" key="1">
    <citation type="submission" date="2019-12" db="EMBL/GenBank/DDBJ databases">
        <title>Genomic-based taxomic classification of the family Erythrobacteraceae.</title>
        <authorList>
            <person name="Xu L."/>
        </authorList>
    </citation>
    <scope>NUCLEOTIDE SEQUENCE [LARGE SCALE GENOMIC DNA]</scope>
    <source>
        <strain evidence="2 3">DSM 18604</strain>
    </source>
</reference>
<dbReference type="RefSeq" id="WP_160738779.1">
    <property type="nucleotide sequence ID" value="NZ_WTYQ01000002.1"/>
</dbReference>
<proteinExistence type="predicted"/>
<name>A0A845AEG1_9SPHN</name>
<accession>A0A845AEG1</accession>
<dbReference type="OrthoDB" id="7472820at2"/>
<evidence type="ECO:0000256" key="1">
    <source>
        <dbReference type="SAM" id="Phobius"/>
    </source>
</evidence>
<dbReference type="AlphaFoldDB" id="A0A845AEG1"/>
<gene>
    <name evidence="2" type="ORF">GRI39_05815</name>
</gene>
<sequence>MALGGPEFMVILAGIAAIGWSAVTIVKSHSSSRSKATIAELPCCQSRDTIARLTEENRQLSVAVASLQDRIHVLETVVSDGGTQMAEKIDSFADNHHSLNR</sequence>
<keyword evidence="1" id="KW-0812">Transmembrane</keyword>
<evidence type="ECO:0000313" key="2">
    <source>
        <dbReference type="EMBL" id="MXP25558.1"/>
    </source>
</evidence>
<keyword evidence="1" id="KW-0472">Membrane</keyword>
<dbReference type="Proteomes" id="UP000460561">
    <property type="component" value="Unassembled WGS sequence"/>
</dbReference>